<dbReference type="InterPro" id="IPR050194">
    <property type="entry name" value="Glycosyltransferase_grp1"/>
</dbReference>
<dbReference type="Gene3D" id="3.40.50.2000">
    <property type="entry name" value="Glycogen Phosphorylase B"/>
    <property type="match status" value="2"/>
</dbReference>
<accession>A0A0G0KZS4</accession>
<evidence type="ECO:0000313" key="5">
    <source>
        <dbReference type="Proteomes" id="UP000034603"/>
    </source>
</evidence>
<dbReference type="EMBL" id="LBTR01000006">
    <property type="protein sequence ID" value="KKQ46001.1"/>
    <property type="molecule type" value="Genomic_DNA"/>
</dbReference>
<evidence type="ECO:0000259" key="3">
    <source>
        <dbReference type="Pfam" id="PF13439"/>
    </source>
</evidence>
<keyword evidence="4" id="KW-0808">Transferase</keyword>
<evidence type="ECO:0000313" key="4">
    <source>
        <dbReference type="EMBL" id="KKQ46001.1"/>
    </source>
</evidence>
<dbReference type="Pfam" id="PF13439">
    <property type="entry name" value="Glyco_transf_4"/>
    <property type="match status" value="1"/>
</dbReference>
<feature type="domain" description="Glycosyltransferase subfamily 4-like N-terminal" evidence="3">
    <location>
        <begin position="18"/>
        <end position="183"/>
    </location>
</feature>
<name>A0A0G0KZS4_9BACT</name>
<dbReference type="Pfam" id="PF00534">
    <property type="entry name" value="Glycos_transf_1"/>
    <property type="match status" value="1"/>
</dbReference>
<dbReference type="AlphaFoldDB" id="A0A0G0KZS4"/>
<dbReference type="InterPro" id="IPR028098">
    <property type="entry name" value="Glyco_trans_4-like_N"/>
</dbReference>
<evidence type="ECO:0000259" key="2">
    <source>
        <dbReference type="Pfam" id="PF00534"/>
    </source>
</evidence>
<dbReference type="InterPro" id="IPR001296">
    <property type="entry name" value="Glyco_trans_1"/>
</dbReference>
<keyword evidence="1" id="KW-0472">Membrane</keyword>
<feature type="transmembrane region" description="Helical" evidence="1">
    <location>
        <begin position="109"/>
        <end position="127"/>
    </location>
</feature>
<feature type="transmembrane region" description="Helical" evidence="1">
    <location>
        <begin position="86"/>
        <end position="103"/>
    </location>
</feature>
<keyword evidence="1" id="KW-1133">Transmembrane helix</keyword>
<dbReference type="GO" id="GO:0016757">
    <property type="term" value="F:glycosyltransferase activity"/>
    <property type="evidence" value="ECO:0007669"/>
    <property type="project" value="InterPro"/>
</dbReference>
<protein>
    <submittedName>
        <fullName evidence="4">Glycosyltransferase</fullName>
    </submittedName>
</protein>
<dbReference type="Proteomes" id="UP000034603">
    <property type="component" value="Unassembled WGS sequence"/>
</dbReference>
<gene>
    <name evidence="4" type="ORF">US62_C0006G0012</name>
</gene>
<dbReference type="PANTHER" id="PTHR45947:SF3">
    <property type="entry name" value="SULFOQUINOVOSYL TRANSFERASE SQD2"/>
    <property type="match status" value="1"/>
</dbReference>
<sequence length="381" mass="43512">MKNIPEVLIVTSHFWPNVGGVETHLNDLVAALTKRNWNVTVATYTPLARNINVKKFEKKESLTVYRMPWIGNNIVHRLTPYPALEFLYLFPGLFFISLFAILKNPNIKVIHAQGLVPAAVALLLGVLTHRKKLASTHNLYFFPRNGIYKRISRFVFSGMDFVLCLSKQSVEELIRLGVKSDKVILYRYWLDFQVFKHQSKTAVRKRLKVSNSFTAFFFSRLIETKGVKIVLELVKDKKLADINFIIGNIGPFEDEVIKTEKKYQNLKYVGFLKPNEVRSYITASDVVLVPSLVDEGYGRVAMEAIACGTPVLAADRGGLNEVIDLSVGVLAEPSKIDFANVLLDFYNKPEKLIKMRNNTDKYAKKYFSENNVETIIEYYNK</sequence>
<dbReference type="CDD" id="cd03801">
    <property type="entry name" value="GT4_PimA-like"/>
    <property type="match status" value="1"/>
</dbReference>
<keyword evidence="1" id="KW-0812">Transmembrane</keyword>
<evidence type="ECO:0000256" key="1">
    <source>
        <dbReference type="SAM" id="Phobius"/>
    </source>
</evidence>
<feature type="domain" description="Glycosyl transferase family 1" evidence="2">
    <location>
        <begin position="204"/>
        <end position="365"/>
    </location>
</feature>
<organism evidence="4 5">
    <name type="scientific">Candidatus Woesebacteria bacterium GW2011_GWA1_37_8</name>
    <dbReference type="NCBI Taxonomy" id="1618546"/>
    <lineage>
        <taxon>Bacteria</taxon>
        <taxon>Candidatus Woeseibacteriota</taxon>
    </lineage>
</organism>
<proteinExistence type="predicted"/>
<dbReference type="SUPFAM" id="SSF53756">
    <property type="entry name" value="UDP-Glycosyltransferase/glycogen phosphorylase"/>
    <property type="match status" value="1"/>
</dbReference>
<reference evidence="4 5" key="1">
    <citation type="journal article" date="2015" name="Nature">
        <title>rRNA introns, odd ribosomes, and small enigmatic genomes across a large radiation of phyla.</title>
        <authorList>
            <person name="Brown C.T."/>
            <person name="Hug L.A."/>
            <person name="Thomas B.C."/>
            <person name="Sharon I."/>
            <person name="Castelle C.J."/>
            <person name="Singh A."/>
            <person name="Wilkins M.J."/>
            <person name="Williams K.H."/>
            <person name="Banfield J.F."/>
        </authorList>
    </citation>
    <scope>NUCLEOTIDE SEQUENCE [LARGE SCALE GENOMIC DNA]</scope>
</reference>
<comment type="caution">
    <text evidence="4">The sequence shown here is derived from an EMBL/GenBank/DDBJ whole genome shotgun (WGS) entry which is preliminary data.</text>
</comment>
<dbReference type="PANTHER" id="PTHR45947">
    <property type="entry name" value="SULFOQUINOVOSYL TRANSFERASE SQD2"/>
    <property type="match status" value="1"/>
</dbReference>